<reference evidence="1 2" key="1">
    <citation type="submission" date="2020-05" db="EMBL/GenBank/DDBJ databases">
        <title>Draft genome of xy-202 and genomic insight in genome of the genus Peptostreptococcus.</title>
        <authorList>
            <person name="Zhang Z."/>
        </authorList>
    </citation>
    <scope>NUCLEOTIDE SEQUENCE [LARGE SCALE GENOMIC DNA]</scope>
    <source>
        <strain evidence="1 2">DSM 27025</strain>
    </source>
</reference>
<name>A0ABR6TKJ5_9FIRM</name>
<dbReference type="RefSeq" id="WP_185623943.1">
    <property type="nucleotide sequence ID" value="NZ_JABGBW010000002.1"/>
</dbReference>
<sequence>MFKLGEKVIFNMKSGYSLTGLDNFSLDDKCLQLTNLGNIYVSKVDYLGKDIEEYLVYEHKDCTGILNSEIDLDGINIFTDSLNFKFVRGEFETELDLSLIMILDLEEFIHIKDILGDSIFNFINDNIILKMDDSSPIIGNIEKAQNRFLFNSGRYRYEFILSDIESYRLLDNGVEIRGYFYVDKESKVFRRVEFTGHNIDKFIPENIDEIVNSNKKIGRIPNDDIIAFCKVSGTIREKEYLLKSMFIIRHDDLLVLYEKKEKKEILCEDCSNFSKIDFKNGNYIIFDELNVFNLYIDEENSRKIGLNKINNISGGIVGFTKEKRPFFIDIDDKAINLYKSREKKILTIDKSTISNISIHEESESCLESYVETEIRFKDKFIRIILKRNVAKELSENIFSEYQNSLLNTASIQEVYENWIKSISDMVIYNFFGHIYDMDVVHKKIDKNSSLNDLVDVINELYNEIHIQMENIDCISVNMSEILYNIERRYFRSVGIEVDLQEIEKLEKFFFEIRNNIKIDLTDIAHCIENISYMLLPSSMRKSSIRMLKESEVYRVDLFSRQAHKKLKHLIYNMLPHYIAKTIIKIFDTYKLIYKYYETIDEIEVKEELMERIKSAHIFRQFTTNNNSTVLRKDIIDDLYSITKFGSMKVDSEFYYTGGYR</sequence>
<keyword evidence="2" id="KW-1185">Reference proteome</keyword>
<protein>
    <submittedName>
        <fullName evidence="1">Uncharacterized protein</fullName>
    </submittedName>
</protein>
<dbReference type="Proteomes" id="UP000713904">
    <property type="component" value="Unassembled WGS sequence"/>
</dbReference>
<accession>A0ABR6TKJ5</accession>
<comment type="caution">
    <text evidence="1">The sequence shown here is derived from an EMBL/GenBank/DDBJ whole genome shotgun (WGS) entry which is preliminary data.</text>
</comment>
<dbReference type="EMBL" id="JABGBW010000002">
    <property type="protein sequence ID" value="MBC2575926.1"/>
    <property type="molecule type" value="Genomic_DNA"/>
</dbReference>
<organism evidence="1 2">
    <name type="scientific">Peptostreptococcus canis</name>
    <dbReference type="NCBI Taxonomy" id="1159213"/>
    <lineage>
        <taxon>Bacteria</taxon>
        <taxon>Bacillati</taxon>
        <taxon>Bacillota</taxon>
        <taxon>Clostridia</taxon>
        <taxon>Peptostreptococcales</taxon>
        <taxon>Peptostreptococcaceae</taxon>
        <taxon>Peptostreptococcus</taxon>
    </lineage>
</organism>
<evidence type="ECO:0000313" key="1">
    <source>
        <dbReference type="EMBL" id="MBC2575926.1"/>
    </source>
</evidence>
<proteinExistence type="predicted"/>
<gene>
    <name evidence="1" type="ORF">HLB29_04420</name>
</gene>
<evidence type="ECO:0000313" key="2">
    <source>
        <dbReference type="Proteomes" id="UP000713904"/>
    </source>
</evidence>